<dbReference type="Gene3D" id="1.10.1040.10">
    <property type="entry name" value="N-(1-d-carboxylethyl)-l-norvaline Dehydrogenase, domain 2"/>
    <property type="match status" value="1"/>
</dbReference>
<evidence type="ECO:0000313" key="9">
    <source>
        <dbReference type="EMBL" id="QNS01736.1"/>
    </source>
</evidence>
<evidence type="ECO:0000259" key="7">
    <source>
        <dbReference type="Pfam" id="PF01232"/>
    </source>
</evidence>
<dbReference type="InterPro" id="IPR023028">
    <property type="entry name" value="Mannitol_1_phos_5_DH"/>
</dbReference>
<dbReference type="InterPro" id="IPR013131">
    <property type="entry name" value="Mannitol_DH_N"/>
</dbReference>
<dbReference type="InterPro" id="IPR036291">
    <property type="entry name" value="NAD(P)-bd_dom_sf"/>
</dbReference>
<evidence type="ECO:0000256" key="2">
    <source>
        <dbReference type="ARBA" id="ARBA00012939"/>
    </source>
</evidence>
<dbReference type="AlphaFoldDB" id="A0A7H1AZ31"/>
<dbReference type="Proteomes" id="UP000516346">
    <property type="component" value="Chromosome"/>
</dbReference>
<organism evidence="9 10">
    <name type="scientific">Buchnera aphidicola</name>
    <name type="common">Pentalonia nigronervosa</name>
    <dbReference type="NCBI Taxonomy" id="1309793"/>
    <lineage>
        <taxon>Bacteria</taxon>
        <taxon>Pseudomonadati</taxon>
        <taxon>Pseudomonadota</taxon>
        <taxon>Gammaproteobacteria</taxon>
        <taxon>Enterobacterales</taxon>
        <taxon>Erwiniaceae</taxon>
        <taxon>Buchnera</taxon>
    </lineage>
</organism>
<name>A0A7H1AZ31_9GAMM</name>
<protein>
    <recommendedName>
        <fullName evidence="3 6">Mannitol-1-phosphate 5-dehydrogenase</fullName>
        <ecNumber evidence="2 6">1.1.1.17</ecNumber>
    </recommendedName>
</protein>
<dbReference type="PRINTS" id="PR00084">
    <property type="entry name" value="MTLDHDRGNASE"/>
</dbReference>
<dbReference type="HAMAP" id="MF_00196">
    <property type="entry name" value="Mannitol_dehydrog"/>
    <property type="match status" value="1"/>
</dbReference>
<dbReference type="NCBIfam" id="NF002646">
    <property type="entry name" value="PRK02318.1-2"/>
    <property type="match status" value="1"/>
</dbReference>
<evidence type="ECO:0000313" key="10">
    <source>
        <dbReference type="Proteomes" id="UP000516346"/>
    </source>
</evidence>
<dbReference type="InterPro" id="IPR008927">
    <property type="entry name" value="6-PGluconate_DH-like_C_sf"/>
</dbReference>
<proteinExistence type="inferred from homology"/>
<dbReference type="GO" id="GO:0019592">
    <property type="term" value="P:mannitol catabolic process"/>
    <property type="evidence" value="ECO:0007669"/>
    <property type="project" value="TreeGrafter"/>
</dbReference>
<evidence type="ECO:0000256" key="3">
    <source>
        <dbReference type="ARBA" id="ARBA00016219"/>
    </source>
</evidence>
<dbReference type="NCBIfam" id="NF002652">
    <property type="entry name" value="PRK02318.2-5"/>
    <property type="match status" value="1"/>
</dbReference>
<evidence type="ECO:0000259" key="8">
    <source>
        <dbReference type="Pfam" id="PF08125"/>
    </source>
</evidence>
<dbReference type="Gene3D" id="3.40.50.720">
    <property type="entry name" value="NAD(P)-binding Rossmann-like Domain"/>
    <property type="match status" value="1"/>
</dbReference>
<dbReference type="PANTHER" id="PTHR30524">
    <property type="entry name" value="MANNITOL-1-PHOSPHATE 5-DEHYDROGENASE"/>
    <property type="match status" value="1"/>
</dbReference>
<evidence type="ECO:0000256" key="5">
    <source>
        <dbReference type="ARBA" id="ARBA00023027"/>
    </source>
</evidence>
<evidence type="ECO:0000256" key="4">
    <source>
        <dbReference type="ARBA" id="ARBA00023002"/>
    </source>
</evidence>
<dbReference type="PANTHER" id="PTHR30524:SF0">
    <property type="entry name" value="ALTRONATE OXIDOREDUCTASE-RELATED"/>
    <property type="match status" value="1"/>
</dbReference>
<evidence type="ECO:0000256" key="6">
    <source>
        <dbReference type="HAMAP-Rule" id="MF_00196"/>
    </source>
</evidence>
<dbReference type="EC" id="1.1.1.17" evidence="2 6"/>
<dbReference type="GO" id="GO:0005829">
    <property type="term" value="C:cytosol"/>
    <property type="evidence" value="ECO:0007669"/>
    <property type="project" value="TreeGrafter"/>
</dbReference>
<dbReference type="Pfam" id="PF01232">
    <property type="entry name" value="Mannitol_dh"/>
    <property type="match status" value="1"/>
</dbReference>
<feature type="domain" description="Mannitol dehydrogenase C-terminal" evidence="8">
    <location>
        <begin position="211"/>
        <end position="352"/>
    </location>
</feature>
<keyword evidence="5 6" id="KW-0520">NAD</keyword>
<dbReference type="Pfam" id="PF08125">
    <property type="entry name" value="Mannitol_dh_C"/>
    <property type="match status" value="1"/>
</dbReference>
<dbReference type="InterPro" id="IPR000669">
    <property type="entry name" value="Mannitol_DH"/>
</dbReference>
<feature type="domain" description="Mannitol dehydrogenase N-terminal" evidence="7">
    <location>
        <begin position="1"/>
        <end position="202"/>
    </location>
</feature>
<comment type="similarity">
    <text evidence="1 6">Belongs to the mannitol dehydrogenase family.</text>
</comment>
<dbReference type="SUPFAM" id="SSF48179">
    <property type="entry name" value="6-phosphogluconate dehydrogenase C-terminal domain-like"/>
    <property type="match status" value="1"/>
</dbReference>
<dbReference type="InterPro" id="IPR013118">
    <property type="entry name" value="Mannitol_DH_C"/>
</dbReference>
<accession>A0A7H1AZ31</accession>
<comment type="catalytic activity">
    <reaction evidence="6">
        <text>D-mannitol 1-phosphate + NAD(+) = beta-D-fructose 6-phosphate + NADH + H(+)</text>
        <dbReference type="Rhea" id="RHEA:19661"/>
        <dbReference type="ChEBI" id="CHEBI:15378"/>
        <dbReference type="ChEBI" id="CHEBI:57540"/>
        <dbReference type="ChEBI" id="CHEBI:57634"/>
        <dbReference type="ChEBI" id="CHEBI:57945"/>
        <dbReference type="ChEBI" id="CHEBI:61381"/>
        <dbReference type="EC" id="1.1.1.17"/>
    </reaction>
</comment>
<keyword evidence="4 6" id="KW-0560">Oxidoreductase</keyword>
<dbReference type="NCBIfam" id="NF002650">
    <property type="entry name" value="PRK02318.2-2"/>
    <property type="match status" value="1"/>
</dbReference>
<dbReference type="EMBL" id="CP061275">
    <property type="protein sequence ID" value="QNS01736.1"/>
    <property type="molecule type" value="Genomic_DNA"/>
</dbReference>
<evidence type="ECO:0000256" key="1">
    <source>
        <dbReference type="ARBA" id="ARBA00006541"/>
    </source>
</evidence>
<reference evidence="9 10" key="1">
    <citation type="submission" date="2020-09" db="EMBL/GenBank/DDBJ databases">
        <title>Genome sequence of the banana aphid, Pentalonia nigronervosa Coquerel (Hemiptera: Aphididae) and its symbionts.</title>
        <authorList>
            <person name="Mathers T.C."/>
            <person name="Mugford S.T."/>
            <person name="Hogenhout S.A."/>
            <person name="Tripathi L."/>
        </authorList>
    </citation>
    <scope>NUCLEOTIDE SEQUENCE [LARGE SCALE GENOMIC DNA]</scope>
    <source>
        <strain evidence="9">Ba4</strain>
    </source>
</reference>
<dbReference type="GO" id="GO:0008926">
    <property type="term" value="F:mannitol-1-phosphate 5-dehydrogenase activity"/>
    <property type="evidence" value="ECO:0007669"/>
    <property type="project" value="UniProtKB-UniRule"/>
</dbReference>
<dbReference type="InterPro" id="IPR013328">
    <property type="entry name" value="6PGD_dom2"/>
</dbReference>
<dbReference type="SUPFAM" id="SSF51735">
    <property type="entry name" value="NAD(P)-binding Rossmann-fold domains"/>
    <property type="match status" value="1"/>
</dbReference>
<sequence length="389" mass="44799">MKALHFGAGNIGRGFIGKNLFLSGFDVIFSDINKNIINAINYYKEYNVQLVNHNQENNTQHDIINVRNIRAIHAFDSKIDQIISVVNLITTSVGPNAINKIASIIMRGIILRAEKKSIIPLNVIACENRIQSSSYLKACVLNQLPMKYRIYCDKYIGFIDCTVDTIIPISQKQNDSNLFLLAEKFQEWIVDANQFKGKIPKIVNMQLSDNLIPFVIRKLFTLNTGHAIAAYLGLTKKYETIQESIEDKIIQNIVKLGMQESGSVLVKHYHFNQNDHTNYIKTIFYRFKNPLLSDNLNRIARNPLQKLHPKERLIRPLLGAIKYNLPYLNLIKGIAAAFRYRSRHDEESKKIALLIKKTGIKQTLLKICQFKQRHTQEINLIIQEYNNIF</sequence>
<gene>
    <name evidence="6" type="primary">mtlD</name>
    <name evidence="9" type="ORF">ICW73_01985</name>
</gene>
<feature type="binding site" evidence="6">
    <location>
        <begin position="3"/>
        <end position="14"/>
    </location>
    <ligand>
        <name>NAD(+)</name>
        <dbReference type="ChEBI" id="CHEBI:57540"/>
    </ligand>
</feature>